<feature type="binding site" description="axial binding residue" evidence="7">
    <location>
        <position position="44"/>
    </location>
    <ligand>
        <name>heme c</name>
        <dbReference type="ChEBI" id="CHEBI:61717"/>
    </ligand>
    <ligandPart>
        <name>Fe</name>
        <dbReference type="ChEBI" id="CHEBI:18248"/>
    </ligandPart>
</feature>
<dbReference type="PANTHER" id="PTHR37823">
    <property type="entry name" value="CYTOCHROME C-553-LIKE"/>
    <property type="match status" value="1"/>
</dbReference>
<dbReference type="InterPro" id="IPR008168">
    <property type="entry name" value="Cyt_C_IC"/>
</dbReference>
<keyword evidence="5 7" id="KW-0408">Iron</keyword>
<protein>
    <submittedName>
        <fullName evidence="9">Cytochrome c</fullName>
    </submittedName>
</protein>
<dbReference type="PIRSF" id="PIRSF000025">
    <property type="entry name" value="Cytc_Bsub_c550"/>
    <property type="match status" value="1"/>
</dbReference>
<reference evidence="9 10" key="1">
    <citation type="submission" date="2018-11" db="EMBL/GenBank/DDBJ databases">
        <title>Genome sequencing of Paenibacillus sp. KCOM 3021 (= ChDC PVNT-B20).</title>
        <authorList>
            <person name="Kook J.-K."/>
            <person name="Park S.-N."/>
            <person name="Lim Y.K."/>
        </authorList>
    </citation>
    <scope>NUCLEOTIDE SEQUENCE [LARGE SCALE GENOMIC DNA]</scope>
    <source>
        <strain evidence="9 10">KCOM 3021</strain>
    </source>
</reference>
<keyword evidence="2 6" id="KW-0349">Heme</keyword>
<dbReference type="Pfam" id="PF13442">
    <property type="entry name" value="Cytochrome_CBB3"/>
    <property type="match status" value="1"/>
</dbReference>
<dbReference type="GO" id="GO:0020037">
    <property type="term" value="F:heme binding"/>
    <property type="evidence" value="ECO:0007669"/>
    <property type="project" value="InterPro"/>
</dbReference>
<dbReference type="Proteomes" id="UP000267017">
    <property type="component" value="Unassembled WGS sequence"/>
</dbReference>
<organism evidence="9 10">
    <name type="scientific">Paenibacillus oralis</name>
    <dbReference type="NCBI Taxonomy" id="2490856"/>
    <lineage>
        <taxon>Bacteria</taxon>
        <taxon>Bacillati</taxon>
        <taxon>Bacillota</taxon>
        <taxon>Bacilli</taxon>
        <taxon>Bacillales</taxon>
        <taxon>Paenibacillaceae</taxon>
        <taxon>Paenibacillus</taxon>
    </lineage>
</organism>
<comment type="PTM">
    <text evidence="6">Binds 1 heme c group covalently per subunit.</text>
</comment>
<dbReference type="PANTHER" id="PTHR37823:SF4">
    <property type="entry name" value="MENAQUINOL-CYTOCHROME C REDUCTASE CYTOCHROME B_C SUBUNIT"/>
    <property type="match status" value="1"/>
</dbReference>
<dbReference type="InterPro" id="IPR009056">
    <property type="entry name" value="Cyt_c-like_dom"/>
</dbReference>
<evidence type="ECO:0000256" key="6">
    <source>
        <dbReference type="PIRSR" id="PIRSR000025-1"/>
    </source>
</evidence>
<dbReference type="PRINTS" id="PR00605">
    <property type="entry name" value="CYTCHROMECIC"/>
</dbReference>
<feature type="binding site" description="axial binding residue" evidence="7">
    <location>
        <position position="79"/>
    </location>
    <ligand>
        <name>heme c</name>
        <dbReference type="ChEBI" id="CHEBI:61717"/>
    </ligand>
    <ligandPart>
        <name>Fe</name>
        <dbReference type="ChEBI" id="CHEBI:18248"/>
    </ligandPart>
</feature>
<evidence type="ECO:0000256" key="3">
    <source>
        <dbReference type="ARBA" id="ARBA00022723"/>
    </source>
</evidence>
<evidence type="ECO:0000313" key="9">
    <source>
        <dbReference type="EMBL" id="RRJ67912.1"/>
    </source>
</evidence>
<keyword evidence="10" id="KW-1185">Reference proteome</keyword>
<evidence type="ECO:0000256" key="7">
    <source>
        <dbReference type="PIRSR" id="PIRSR000025-2"/>
    </source>
</evidence>
<evidence type="ECO:0000313" key="10">
    <source>
        <dbReference type="Proteomes" id="UP000267017"/>
    </source>
</evidence>
<feature type="binding site" description="covalent" evidence="6">
    <location>
        <position position="43"/>
    </location>
    <ligand>
        <name>heme c</name>
        <dbReference type="ChEBI" id="CHEBI:61717"/>
    </ligand>
</feature>
<keyword evidence="3 7" id="KW-0479">Metal-binding</keyword>
<dbReference type="InterPro" id="IPR036909">
    <property type="entry name" value="Cyt_c-like_dom_sf"/>
</dbReference>
<keyword evidence="4" id="KW-0249">Electron transport</keyword>
<sequence>MTLTVLLLSGCGQQKDDTFLKSSITTPADEKAAALYKNQCISCHAADLSGRVGPDLQKVGASLSKKQLISILEEGANGMPAYKKRLEKEEIEALAEWLAALK</sequence>
<dbReference type="OrthoDB" id="7933886at2"/>
<evidence type="ECO:0000256" key="1">
    <source>
        <dbReference type="ARBA" id="ARBA00022448"/>
    </source>
</evidence>
<dbReference type="GO" id="GO:0016020">
    <property type="term" value="C:membrane"/>
    <property type="evidence" value="ECO:0007669"/>
    <property type="project" value="InterPro"/>
</dbReference>
<gene>
    <name evidence="9" type="ORF">EHV15_33450</name>
</gene>
<dbReference type="InterPro" id="IPR051811">
    <property type="entry name" value="Cytochrome_c550/c551-like"/>
</dbReference>
<feature type="binding site" description="covalent" evidence="6">
    <location>
        <position position="40"/>
    </location>
    <ligand>
        <name>heme c</name>
        <dbReference type="ChEBI" id="CHEBI:61717"/>
    </ligand>
</feature>
<accession>A0A3P3UC28</accession>
<evidence type="ECO:0000256" key="4">
    <source>
        <dbReference type="ARBA" id="ARBA00022982"/>
    </source>
</evidence>
<dbReference type="AlphaFoldDB" id="A0A3P3UC28"/>
<feature type="domain" description="Cytochrome c" evidence="8">
    <location>
        <begin position="27"/>
        <end position="102"/>
    </location>
</feature>
<evidence type="ECO:0000256" key="5">
    <source>
        <dbReference type="ARBA" id="ARBA00023004"/>
    </source>
</evidence>
<keyword evidence="1" id="KW-0813">Transport</keyword>
<comment type="caution">
    <text evidence="9">The sequence shown here is derived from an EMBL/GenBank/DDBJ whole genome shotgun (WGS) entry which is preliminary data.</text>
</comment>
<dbReference type="PROSITE" id="PS51007">
    <property type="entry name" value="CYTC"/>
    <property type="match status" value="1"/>
</dbReference>
<dbReference type="GO" id="GO:0009055">
    <property type="term" value="F:electron transfer activity"/>
    <property type="evidence" value="ECO:0007669"/>
    <property type="project" value="InterPro"/>
</dbReference>
<dbReference type="RefSeq" id="WP_128635675.1">
    <property type="nucleotide sequence ID" value="NZ_RRCN01000001.1"/>
</dbReference>
<dbReference type="EMBL" id="RRCN01000001">
    <property type="protein sequence ID" value="RRJ67912.1"/>
    <property type="molecule type" value="Genomic_DNA"/>
</dbReference>
<name>A0A3P3UC28_9BACL</name>
<dbReference type="GO" id="GO:0005506">
    <property type="term" value="F:iron ion binding"/>
    <property type="evidence" value="ECO:0007669"/>
    <property type="project" value="InterPro"/>
</dbReference>
<evidence type="ECO:0000256" key="2">
    <source>
        <dbReference type="ARBA" id="ARBA00022617"/>
    </source>
</evidence>
<dbReference type="SUPFAM" id="SSF46626">
    <property type="entry name" value="Cytochrome c"/>
    <property type="match status" value="1"/>
</dbReference>
<evidence type="ECO:0000259" key="8">
    <source>
        <dbReference type="PROSITE" id="PS51007"/>
    </source>
</evidence>
<dbReference type="InterPro" id="IPR012218">
    <property type="entry name" value="Cyt_c_BACSU-c550-type"/>
</dbReference>
<dbReference type="Gene3D" id="1.10.760.10">
    <property type="entry name" value="Cytochrome c-like domain"/>
    <property type="match status" value="1"/>
</dbReference>
<proteinExistence type="predicted"/>